<sequence length="169" mass="18321">MNESYHPTFMPQEACDSLVSLIHRKPLDCDTGHSGCGNWYLREVKVEGSGSCTSEDLEVKKEEDKGPPIPLVPPASLPAGLLGSAGGHAVRNVSTPGTSPKSSVSPLYPIHEVTSQLSVKPTSRNKSQSRELGMILSLWHTGPHPCRMIRGGERLRAASMDAVEYFRTI</sequence>
<dbReference type="AlphaFoldDB" id="A0A1Y1UP42"/>
<gene>
    <name evidence="2" type="ORF">BD324DRAFT_234849</name>
</gene>
<evidence type="ECO:0000313" key="2">
    <source>
        <dbReference type="EMBL" id="ORX39789.1"/>
    </source>
</evidence>
<dbReference type="GeneID" id="33554050"/>
<reference evidence="2 3" key="1">
    <citation type="submission" date="2017-03" db="EMBL/GenBank/DDBJ databases">
        <title>Widespread Adenine N6-methylation of Active Genes in Fungi.</title>
        <authorList>
            <consortium name="DOE Joint Genome Institute"/>
            <person name="Mondo S.J."/>
            <person name="Dannebaum R.O."/>
            <person name="Kuo R.C."/>
            <person name="Louie K.B."/>
            <person name="Bewick A.J."/>
            <person name="Labutti K."/>
            <person name="Haridas S."/>
            <person name="Kuo A."/>
            <person name="Salamov A."/>
            <person name="Ahrendt S.R."/>
            <person name="Lau R."/>
            <person name="Bowen B.P."/>
            <person name="Lipzen A."/>
            <person name="Sullivan W."/>
            <person name="Andreopoulos W.B."/>
            <person name="Clum A."/>
            <person name="Lindquist E."/>
            <person name="Daum C."/>
            <person name="Northen T.R."/>
            <person name="Ramamoorthy G."/>
            <person name="Schmitz R.J."/>
            <person name="Gryganskyi A."/>
            <person name="Culley D."/>
            <person name="Magnuson J."/>
            <person name="James T.Y."/>
            <person name="O'Malley M.A."/>
            <person name="Stajich J.E."/>
            <person name="Spatafora J.W."/>
            <person name="Visel A."/>
            <person name="Grigoriev I.V."/>
        </authorList>
    </citation>
    <scope>NUCLEOTIDE SEQUENCE [LARGE SCALE GENOMIC DNA]</scope>
    <source>
        <strain evidence="2 3">NRRL Y-17943</strain>
    </source>
</reference>
<feature type="compositionally biased region" description="Polar residues" evidence="1">
    <location>
        <begin position="92"/>
        <end position="105"/>
    </location>
</feature>
<accession>A0A1Y1UP42</accession>
<dbReference type="EMBL" id="NBSH01000002">
    <property type="protein sequence ID" value="ORX39789.1"/>
    <property type="molecule type" value="Genomic_DNA"/>
</dbReference>
<comment type="caution">
    <text evidence="2">The sequence shown here is derived from an EMBL/GenBank/DDBJ whole genome shotgun (WGS) entry which is preliminary data.</text>
</comment>
<organism evidence="2 3">
    <name type="scientific">Kockovaella imperatae</name>
    <dbReference type="NCBI Taxonomy" id="4999"/>
    <lineage>
        <taxon>Eukaryota</taxon>
        <taxon>Fungi</taxon>
        <taxon>Dikarya</taxon>
        <taxon>Basidiomycota</taxon>
        <taxon>Agaricomycotina</taxon>
        <taxon>Tremellomycetes</taxon>
        <taxon>Tremellales</taxon>
        <taxon>Cuniculitremaceae</taxon>
        <taxon>Kockovaella</taxon>
    </lineage>
</organism>
<evidence type="ECO:0000313" key="3">
    <source>
        <dbReference type="Proteomes" id="UP000193218"/>
    </source>
</evidence>
<dbReference type="RefSeq" id="XP_021873574.1">
    <property type="nucleotide sequence ID" value="XM_022012242.1"/>
</dbReference>
<protein>
    <submittedName>
        <fullName evidence="2">Uncharacterized protein</fullName>
    </submittedName>
</protein>
<dbReference type="InParanoid" id="A0A1Y1UP42"/>
<dbReference type="Proteomes" id="UP000193218">
    <property type="component" value="Unassembled WGS sequence"/>
</dbReference>
<evidence type="ECO:0000256" key="1">
    <source>
        <dbReference type="SAM" id="MobiDB-lite"/>
    </source>
</evidence>
<feature type="region of interest" description="Disordered" evidence="1">
    <location>
        <begin position="83"/>
        <end position="106"/>
    </location>
</feature>
<name>A0A1Y1UP42_9TREE</name>
<proteinExistence type="predicted"/>
<keyword evidence="3" id="KW-1185">Reference proteome</keyword>